<dbReference type="RefSeq" id="WP_105039743.1">
    <property type="nucleotide sequence ID" value="NZ_PPSL01000003.1"/>
</dbReference>
<reference evidence="3 4" key="1">
    <citation type="submission" date="2018-01" db="EMBL/GenBank/DDBJ databases">
        <title>A novel member of the phylum Bacteroidetes isolated from glacier ice.</title>
        <authorList>
            <person name="Liu Q."/>
            <person name="Xin Y.-H."/>
        </authorList>
    </citation>
    <scope>NUCLEOTIDE SEQUENCE [LARGE SCALE GENOMIC DNA]</scope>
    <source>
        <strain evidence="3 4">RB1R16</strain>
    </source>
</reference>
<keyword evidence="4" id="KW-1185">Reference proteome</keyword>
<comment type="caution">
    <text evidence="3">The sequence shown here is derived from an EMBL/GenBank/DDBJ whole genome shotgun (WGS) entry which is preliminary data.</text>
</comment>
<accession>A0A2S7SWP7</accession>
<dbReference type="Pfam" id="PF07494">
    <property type="entry name" value="Reg_prop"/>
    <property type="match status" value="1"/>
</dbReference>
<feature type="chain" id="PRO_5015785455" description="PorZ N-terminal beta-propeller domain-containing protein" evidence="1">
    <location>
        <begin position="23"/>
        <end position="762"/>
    </location>
</feature>
<dbReference type="InterPro" id="IPR011110">
    <property type="entry name" value="Reg_prop"/>
</dbReference>
<dbReference type="InterPro" id="IPR026444">
    <property type="entry name" value="Secre_tail"/>
</dbReference>
<dbReference type="Proteomes" id="UP000239872">
    <property type="component" value="Unassembled WGS sequence"/>
</dbReference>
<gene>
    <name evidence="3" type="ORF">CJD36_013685</name>
</gene>
<dbReference type="OrthoDB" id="9807410at2"/>
<evidence type="ECO:0000259" key="2">
    <source>
        <dbReference type="Pfam" id="PF21544"/>
    </source>
</evidence>
<dbReference type="InterPro" id="IPR048954">
    <property type="entry name" value="PorZ_N"/>
</dbReference>
<feature type="domain" description="PorZ N-terminal beta-propeller" evidence="2">
    <location>
        <begin position="49"/>
        <end position="205"/>
    </location>
</feature>
<keyword evidence="1" id="KW-0732">Signal</keyword>
<dbReference type="EMBL" id="PPSL01000003">
    <property type="protein sequence ID" value="PQJ11015.1"/>
    <property type="molecule type" value="Genomic_DNA"/>
</dbReference>
<dbReference type="NCBIfam" id="TIGR04183">
    <property type="entry name" value="Por_Secre_tail"/>
    <property type="match status" value="1"/>
</dbReference>
<feature type="signal peptide" evidence="1">
    <location>
        <begin position="1"/>
        <end position="22"/>
    </location>
</feature>
<evidence type="ECO:0000313" key="4">
    <source>
        <dbReference type="Proteomes" id="UP000239872"/>
    </source>
</evidence>
<evidence type="ECO:0000256" key="1">
    <source>
        <dbReference type="SAM" id="SignalP"/>
    </source>
</evidence>
<organism evidence="3 4">
    <name type="scientific">Flavipsychrobacter stenotrophus</name>
    <dbReference type="NCBI Taxonomy" id="2077091"/>
    <lineage>
        <taxon>Bacteria</taxon>
        <taxon>Pseudomonadati</taxon>
        <taxon>Bacteroidota</taxon>
        <taxon>Chitinophagia</taxon>
        <taxon>Chitinophagales</taxon>
        <taxon>Chitinophagaceae</taxon>
        <taxon>Flavipsychrobacter</taxon>
    </lineage>
</organism>
<protein>
    <recommendedName>
        <fullName evidence="2">PorZ N-terminal beta-propeller domain-containing protein</fullName>
    </recommendedName>
</protein>
<dbReference type="Pfam" id="PF21544">
    <property type="entry name" value="PorZ_N_b_propeller"/>
    <property type="match status" value="1"/>
</dbReference>
<sequence>MNFRKHTYILFAFLLCSVIATAQDKPIGYWSSLLPYNTCMGLATDGTNIFTICQQAFFTENTLTDEKVAYSKVSGMSDIGMQCVAYDNVSGTVILVYSNGNIDLFKNNTFYNIPDFKLKTVAGAKTVYRIYTENGRAYLSTSLGIVVINMEDQNFEETYQFFANNQLIPIKGFTGLGTYFYAATQSGLFRAPKNSPRLQDFQAWQKVDSVHNFTSITTVNDKLFMMTANTVYVLMNDTAHAVFTSPQHISNIDPGYNKLFIGRYGDLRVMDLNYNIIDSVHTQDSVAQVVQLMDSTIWIGNMFHGLARRFKDDIQYFAHPDGPTDPYSYDLYAHNKDLWIAHGGYDDGFKWNSSGSGFSNLNNGKWKLFNRDNSSPISYKMYDFVTITKDQKDGTLYAGSFTDGLFELKSNDSFHIYKEGSPLQISGPNGGSNFYQVVGTGIDQNDNLWVTMYGSFDELYVREKATNNWYNFNVSVPRLYAHSGGPLTFDNAGHVWYVCMNKGGVMGYDTKNTLSDASDDAIYHLTTGTNAGNLPDNGVSCIAIDKNDNLWIGTANGIGILYNASSAITQRADAEIPIVQYDKYAGYLFAGESIQTIAVDGANRKWIGTTNGVWLLSPDAGNSSIIYRFTVDNSPLPSNKIRKITVDKVTGDVYIGTDAGLMCYRSTATEGSESNSNVITYPNPVPSGFKGTIAIKGLTENADVRITDINGQLVYRTVALGGQAVWNGMDYKGHRPQSGVYLIFATNADGSQTYAGKMIFMN</sequence>
<dbReference type="InterPro" id="IPR015943">
    <property type="entry name" value="WD40/YVTN_repeat-like_dom_sf"/>
</dbReference>
<evidence type="ECO:0000313" key="3">
    <source>
        <dbReference type="EMBL" id="PQJ11015.1"/>
    </source>
</evidence>
<proteinExistence type="predicted"/>
<dbReference type="SUPFAM" id="SSF63829">
    <property type="entry name" value="Calcium-dependent phosphotriesterase"/>
    <property type="match status" value="1"/>
</dbReference>
<dbReference type="AlphaFoldDB" id="A0A2S7SWP7"/>
<name>A0A2S7SWP7_9BACT</name>
<dbReference type="Gene3D" id="2.130.10.10">
    <property type="entry name" value="YVTN repeat-like/Quinoprotein amine dehydrogenase"/>
    <property type="match status" value="3"/>
</dbReference>